<dbReference type="PANTHER" id="PTHR33121">
    <property type="entry name" value="CYCLIC DI-GMP PHOSPHODIESTERASE PDEF"/>
    <property type="match status" value="1"/>
</dbReference>
<evidence type="ECO:0000313" key="3">
    <source>
        <dbReference type="EMBL" id="SEH79213.1"/>
    </source>
</evidence>
<dbReference type="PANTHER" id="PTHR33121:SF70">
    <property type="entry name" value="SIGNALING PROTEIN YKOW"/>
    <property type="match status" value="1"/>
</dbReference>
<dbReference type="InterPro" id="IPR001633">
    <property type="entry name" value="EAL_dom"/>
</dbReference>
<dbReference type="GO" id="GO:0071111">
    <property type="term" value="F:cyclic-guanylate-specific phosphodiesterase activity"/>
    <property type="evidence" value="ECO:0007669"/>
    <property type="project" value="InterPro"/>
</dbReference>
<dbReference type="AlphaFoldDB" id="A0A1H6KTK5"/>
<evidence type="ECO:0000259" key="2">
    <source>
        <dbReference type="PROSITE" id="PS50883"/>
    </source>
</evidence>
<proteinExistence type="predicted"/>
<accession>A0A1H6KTK5</accession>
<dbReference type="RefSeq" id="WP_074718319.1">
    <property type="nucleotide sequence ID" value="NZ_FNWV01000012.1"/>
</dbReference>
<dbReference type="InterPro" id="IPR050706">
    <property type="entry name" value="Cyclic-di-GMP_PDE-like"/>
</dbReference>
<keyword evidence="1" id="KW-1133">Transmembrane helix</keyword>
<keyword evidence="1" id="KW-0472">Membrane</keyword>
<name>A0A1H6KTK5_RUMFL</name>
<sequence length="626" mass="72483">MVQSMQIQFCALIILLLICYYSFKRQSVILESMWIYRQLVLVTTFCVIADLCSIDAIINAPPEQAAIFCKIYLFFVIWTSYLSFNYICYDIVKLRKQKKLRRIFFVATFILSIIPFMLPIYCINKDNEVYSYGPAVIYTFIVAPLYIIGSIIMILFFNKQMNPYRSHAAMLWMVLETAGATIQLFNRELLLVSLSMALGITILFAKMENPDSGIDRNLGTYRIQMLYEYIKQLFDNNKLDQSFIIINNEDMEKNIVSEDLLLEISNYLKKLSNDKVFRGIANDLIVAFPDDGTLDKKMIEIKKRFEAGWSDNQFPNPHFITVPSLKLFKNIAEFGMAYRYYSNIVSESHDDCFVIDKDAILNMENFRSMQNEIKSALSEERFEIFLQPIYSVQEQKFVSAEALVRMRSNDGSIIMPNKFIPIAEMSGQIEQIGERVFELVCKLIHDHDITSIGLQYIEVNLSVVQCENPDLAPKFFRIMHRYGIDAKKINLEITESGAIKQKDILLENMEYLRKYGCSFSLDDFGTGESNLNYILNMPVDIVKFDRTMVNAYFKSEKARIMFESVTDMIKRLGMQIVAEGVEEQPQLEKLSKLGIDYIQGYYFSKPIPVSECLDFVRCNNSSTSKI</sequence>
<dbReference type="InterPro" id="IPR035919">
    <property type="entry name" value="EAL_sf"/>
</dbReference>
<feature type="domain" description="EAL" evidence="2">
    <location>
        <begin position="366"/>
        <end position="620"/>
    </location>
</feature>
<keyword evidence="1" id="KW-0812">Transmembrane</keyword>
<feature type="transmembrane region" description="Helical" evidence="1">
    <location>
        <begin position="135"/>
        <end position="157"/>
    </location>
</feature>
<evidence type="ECO:0000256" key="1">
    <source>
        <dbReference type="SAM" id="Phobius"/>
    </source>
</evidence>
<feature type="transmembrane region" description="Helical" evidence="1">
    <location>
        <begin position="71"/>
        <end position="92"/>
    </location>
</feature>
<dbReference type="Proteomes" id="UP000183190">
    <property type="component" value="Unassembled WGS sequence"/>
</dbReference>
<organism evidence="3 4">
    <name type="scientific">Ruminococcus flavefaciens</name>
    <dbReference type="NCBI Taxonomy" id="1265"/>
    <lineage>
        <taxon>Bacteria</taxon>
        <taxon>Bacillati</taxon>
        <taxon>Bacillota</taxon>
        <taxon>Clostridia</taxon>
        <taxon>Eubacteriales</taxon>
        <taxon>Oscillospiraceae</taxon>
        <taxon>Ruminococcus</taxon>
    </lineage>
</organism>
<reference evidence="3 4" key="1">
    <citation type="submission" date="2016-10" db="EMBL/GenBank/DDBJ databases">
        <authorList>
            <person name="de Groot N.N."/>
        </authorList>
    </citation>
    <scope>NUCLEOTIDE SEQUENCE [LARGE SCALE GENOMIC DNA]</scope>
    <source>
        <strain evidence="3 4">YAD2003</strain>
    </source>
</reference>
<dbReference type="OrthoDB" id="9762141at2"/>
<feature type="transmembrane region" description="Helical" evidence="1">
    <location>
        <begin position="6"/>
        <end position="23"/>
    </location>
</feature>
<gene>
    <name evidence="3" type="ORF">SAMN02910265_02722</name>
</gene>
<dbReference type="Pfam" id="PF00563">
    <property type="entry name" value="EAL"/>
    <property type="match status" value="1"/>
</dbReference>
<feature type="transmembrane region" description="Helical" evidence="1">
    <location>
        <begin position="35"/>
        <end position="59"/>
    </location>
</feature>
<feature type="transmembrane region" description="Helical" evidence="1">
    <location>
        <begin position="189"/>
        <end position="207"/>
    </location>
</feature>
<dbReference type="PROSITE" id="PS50883">
    <property type="entry name" value="EAL"/>
    <property type="match status" value="1"/>
</dbReference>
<dbReference type="SMART" id="SM00052">
    <property type="entry name" value="EAL"/>
    <property type="match status" value="1"/>
</dbReference>
<dbReference type="CDD" id="cd01948">
    <property type="entry name" value="EAL"/>
    <property type="match status" value="1"/>
</dbReference>
<dbReference type="Gene3D" id="3.20.20.450">
    <property type="entry name" value="EAL domain"/>
    <property type="match status" value="1"/>
</dbReference>
<evidence type="ECO:0000313" key="4">
    <source>
        <dbReference type="Proteomes" id="UP000183190"/>
    </source>
</evidence>
<dbReference type="SUPFAM" id="SSF141868">
    <property type="entry name" value="EAL domain-like"/>
    <property type="match status" value="1"/>
</dbReference>
<dbReference type="EMBL" id="FNWV01000012">
    <property type="protein sequence ID" value="SEH79213.1"/>
    <property type="molecule type" value="Genomic_DNA"/>
</dbReference>
<feature type="transmembrane region" description="Helical" evidence="1">
    <location>
        <begin position="104"/>
        <end position="123"/>
    </location>
</feature>
<protein>
    <submittedName>
        <fullName evidence="3">EAL domain, c-di-GMP-specific phosphodiesterase class I (Or its enzymatically inactive variant)</fullName>
    </submittedName>
</protein>